<keyword evidence="4 8" id="KW-0812">Transmembrane</keyword>
<feature type="signal peptide" evidence="11">
    <location>
        <begin position="1"/>
        <end position="21"/>
    </location>
</feature>
<organism evidence="12 13">
    <name type="scientific">Paraburkholderia edwinii</name>
    <dbReference type="NCBI Taxonomy" id="2861782"/>
    <lineage>
        <taxon>Bacteria</taxon>
        <taxon>Pseudomonadati</taxon>
        <taxon>Pseudomonadota</taxon>
        <taxon>Betaproteobacteria</taxon>
        <taxon>Burkholderiales</taxon>
        <taxon>Burkholderiaceae</taxon>
        <taxon>Paraburkholderia</taxon>
    </lineage>
</organism>
<evidence type="ECO:0000256" key="8">
    <source>
        <dbReference type="HAMAP-Rule" id="MF_00910"/>
    </source>
</evidence>
<dbReference type="InterPro" id="IPR011922">
    <property type="entry name" value="Cell_div_FtsL"/>
</dbReference>
<comment type="function">
    <text evidence="8">Essential cell division protein. May link together the upstream cell division proteins, which are predominantly cytoplasmic, with the downstream cell division proteins, which are predominantly periplasmic.</text>
</comment>
<evidence type="ECO:0000313" key="12">
    <source>
        <dbReference type="EMBL" id="QYD69508.1"/>
    </source>
</evidence>
<comment type="similarity">
    <text evidence="8">Belongs to the FtsL family.</text>
</comment>
<keyword evidence="2 8" id="KW-1003">Cell membrane</keyword>
<keyword evidence="8" id="KW-0997">Cell inner membrane</keyword>
<keyword evidence="7 8" id="KW-0131">Cell cycle</keyword>
<reference evidence="12 13" key="1">
    <citation type="submission" date="2021-07" db="EMBL/GenBank/DDBJ databases">
        <title>Paraburkholderia edwinii protects Aspergillus sp. from phenazines by acting as a toxin sponge.</title>
        <authorList>
            <person name="Dahlstrom K.M."/>
            <person name="Newman D.K."/>
        </authorList>
    </citation>
    <scope>NUCLEOTIDE SEQUENCE [LARGE SCALE GENOMIC DNA]</scope>
    <source>
        <strain evidence="12 13">Pe01</strain>
    </source>
</reference>
<evidence type="ECO:0000256" key="11">
    <source>
        <dbReference type="SAM" id="SignalP"/>
    </source>
</evidence>
<keyword evidence="3 8" id="KW-0132">Cell division</keyword>
<evidence type="ECO:0000256" key="6">
    <source>
        <dbReference type="ARBA" id="ARBA00023136"/>
    </source>
</evidence>
<dbReference type="EMBL" id="CP080095">
    <property type="protein sequence ID" value="QYD69508.1"/>
    <property type="molecule type" value="Genomic_DNA"/>
</dbReference>
<proteinExistence type="inferred from homology"/>
<gene>
    <name evidence="8 12" type="primary">ftsL</name>
    <name evidence="12" type="ORF">KZJ38_03835</name>
</gene>
<keyword evidence="11" id="KW-0732">Signal</keyword>
<dbReference type="HAMAP" id="MF_00910">
    <property type="entry name" value="FtsL"/>
    <property type="match status" value="1"/>
</dbReference>
<evidence type="ECO:0000256" key="3">
    <source>
        <dbReference type="ARBA" id="ARBA00022618"/>
    </source>
</evidence>
<dbReference type="PANTHER" id="PTHR37479">
    <property type="entry name" value="CELL DIVISION PROTEIN FTSL"/>
    <property type="match status" value="1"/>
</dbReference>
<evidence type="ECO:0000256" key="7">
    <source>
        <dbReference type="ARBA" id="ARBA00023306"/>
    </source>
</evidence>
<evidence type="ECO:0000256" key="2">
    <source>
        <dbReference type="ARBA" id="ARBA00022475"/>
    </source>
</evidence>
<keyword evidence="5 8" id="KW-1133">Transmembrane helix</keyword>
<keyword evidence="6 8" id="KW-0472">Membrane</keyword>
<dbReference type="GO" id="GO:0051301">
    <property type="term" value="P:cell division"/>
    <property type="evidence" value="ECO:0007669"/>
    <property type="project" value="UniProtKB-KW"/>
</dbReference>
<evidence type="ECO:0000256" key="1">
    <source>
        <dbReference type="ARBA" id="ARBA00004401"/>
    </source>
</evidence>
<accession>A0ABX8UKF6</accession>
<comment type="subcellular location">
    <subcellularLocation>
        <location evidence="8">Cell inner membrane</location>
        <topology evidence="8">Single-pass type II membrane protein</topology>
    </subcellularLocation>
    <subcellularLocation>
        <location evidence="1">Cell membrane</location>
        <topology evidence="1">Single-pass type II membrane protein</topology>
    </subcellularLocation>
    <text evidence="8">Localizes to the division septum where it forms a ring structure.</text>
</comment>
<dbReference type="NCBIfam" id="TIGR02209">
    <property type="entry name" value="ftsL_broad"/>
    <property type="match status" value="1"/>
</dbReference>
<comment type="subunit">
    <text evidence="8">Part of a complex composed of FtsB, FtsL and FtsQ.</text>
</comment>
<dbReference type="PANTHER" id="PTHR37479:SF1">
    <property type="entry name" value="CELL DIVISION PROTEIN FTSL"/>
    <property type="match status" value="1"/>
</dbReference>
<evidence type="ECO:0000256" key="4">
    <source>
        <dbReference type="ARBA" id="ARBA00022692"/>
    </source>
</evidence>
<feature type="region of interest" description="Disordered" evidence="10">
    <location>
        <begin position="77"/>
        <end position="128"/>
    </location>
</feature>
<dbReference type="Proteomes" id="UP000826462">
    <property type="component" value="Chromosome 1"/>
</dbReference>
<name>A0ABX8UKF6_9BURK</name>
<evidence type="ECO:0000256" key="9">
    <source>
        <dbReference type="NCBIfam" id="TIGR02209"/>
    </source>
</evidence>
<sequence>MNRLNIFLLIVVMGCALSVVNATNQQRQFFIQLQRAQSQERQLQQDYSQLQYQQSALSKTSRIEQLATDSLKMQQATTGRTQYVQLEPGTATAEDAPIPTSGPASAPANAKAGSPQAVQAASSRGGAR</sequence>
<evidence type="ECO:0000256" key="5">
    <source>
        <dbReference type="ARBA" id="ARBA00022989"/>
    </source>
</evidence>
<feature type="chain" id="PRO_5047467557" description="Cell division protein FtsL" evidence="11">
    <location>
        <begin position="22"/>
        <end position="128"/>
    </location>
</feature>
<evidence type="ECO:0000256" key="10">
    <source>
        <dbReference type="SAM" id="MobiDB-lite"/>
    </source>
</evidence>
<dbReference type="PROSITE" id="PS51257">
    <property type="entry name" value="PROKAR_LIPOPROTEIN"/>
    <property type="match status" value="1"/>
</dbReference>
<evidence type="ECO:0000313" key="13">
    <source>
        <dbReference type="Proteomes" id="UP000826462"/>
    </source>
</evidence>
<dbReference type="RefSeq" id="WP_219798850.1">
    <property type="nucleotide sequence ID" value="NZ_CP080095.1"/>
</dbReference>
<keyword evidence="13" id="KW-1185">Reference proteome</keyword>
<protein>
    <recommendedName>
        <fullName evidence="8 9">Cell division protein FtsL</fullName>
    </recommendedName>
</protein>
<dbReference type="Pfam" id="PF04999">
    <property type="entry name" value="FtsL"/>
    <property type="match status" value="1"/>
</dbReference>